<dbReference type="Proteomes" id="UP001223420">
    <property type="component" value="Unassembled WGS sequence"/>
</dbReference>
<name>A0AAJ1TMZ6_9HYPH</name>
<keyword evidence="1" id="KW-0472">Membrane</keyword>
<organism evidence="2 3">
    <name type="scientific">Methylobacterium brachiatum</name>
    <dbReference type="NCBI Taxonomy" id="269660"/>
    <lineage>
        <taxon>Bacteria</taxon>
        <taxon>Pseudomonadati</taxon>
        <taxon>Pseudomonadota</taxon>
        <taxon>Alphaproteobacteria</taxon>
        <taxon>Hyphomicrobiales</taxon>
        <taxon>Methylobacteriaceae</taxon>
        <taxon>Methylobacterium</taxon>
    </lineage>
</organism>
<keyword evidence="1" id="KW-0812">Transmembrane</keyword>
<reference evidence="2" key="1">
    <citation type="submission" date="2023-07" db="EMBL/GenBank/DDBJ databases">
        <title>Genomic Encyclopedia of Type Strains, Phase IV (KMG-IV): sequencing the most valuable type-strain genomes for metagenomic binning, comparative biology and taxonomic classification.</title>
        <authorList>
            <person name="Goeker M."/>
        </authorList>
    </citation>
    <scope>NUCLEOTIDE SEQUENCE</scope>
    <source>
        <strain evidence="2">DSM 19569</strain>
    </source>
</reference>
<keyword evidence="1" id="KW-1133">Transmembrane helix</keyword>
<proteinExistence type="predicted"/>
<protein>
    <submittedName>
        <fullName evidence="2">Uncharacterized protein</fullName>
    </submittedName>
</protein>
<comment type="caution">
    <text evidence="2">The sequence shown here is derived from an EMBL/GenBank/DDBJ whole genome shotgun (WGS) entry which is preliminary data.</text>
</comment>
<accession>A0AAJ1TMZ6</accession>
<dbReference type="AlphaFoldDB" id="A0AAJ1TMZ6"/>
<sequence>MVLKGFSYAMIGAFAGGLAMTVAGSAGVLFGM</sequence>
<evidence type="ECO:0000313" key="2">
    <source>
        <dbReference type="EMBL" id="MDQ0543875.1"/>
    </source>
</evidence>
<evidence type="ECO:0000313" key="3">
    <source>
        <dbReference type="Proteomes" id="UP001223420"/>
    </source>
</evidence>
<evidence type="ECO:0000256" key="1">
    <source>
        <dbReference type="SAM" id="Phobius"/>
    </source>
</evidence>
<gene>
    <name evidence="2" type="ORF">QO001_002804</name>
</gene>
<dbReference type="EMBL" id="JAUSWL010000004">
    <property type="protein sequence ID" value="MDQ0543875.1"/>
    <property type="molecule type" value="Genomic_DNA"/>
</dbReference>
<feature type="transmembrane region" description="Helical" evidence="1">
    <location>
        <begin position="6"/>
        <end position="30"/>
    </location>
</feature>